<dbReference type="PANTHER" id="PTHR11265:SF0">
    <property type="entry name" value="12S RRNA N4-METHYLCYTIDINE METHYLTRANSFERASE"/>
    <property type="match status" value="1"/>
</dbReference>
<keyword evidence="3 6" id="KW-0489">Methyltransferase</keyword>
<feature type="binding site" evidence="6">
    <location>
        <position position="96"/>
    </location>
    <ligand>
        <name>S-adenosyl-L-methionine</name>
        <dbReference type="ChEBI" id="CHEBI:59789"/>
    </ligand>
</feature>
<evidence type="ECO:0000313" key="7">
    <source>
        <dbReference type="EMBL" id="CAK9121667.1"/>
    </source>
</evidence>
<dbReference type="CDD" id="cd02440">
    <property type="entry name" value="AdoMet_MTases"/>
    <property type="match status" value="1"/>
</dbReference>
<dbReference type="GO" id="GO:0008168">
    <property type="term" value="F:methyltransferase activity"/>
    <property type="evidence" value="ECO:0007669"/>
    <property type="project" value="UniProtKB-KW"/>
</dbReference>
<feature type="binding site" evidence="6">
    <location>
        <position position="51"/>
    </location>
    <ligand>
        <name>S-adenosyl-L-methionine</name>
        <dbReference type="ChEBI" id="CHEBI:59789"/>
    </ligand>
</feature>
<feature type="binding site" evidence="6">
    <location>
        <position position="78"/>
    </location>
    <ligand>
        <name>S-adenosyl-L-methionine</name>
        <dbReference type="ChEBI" id="CHEBI:59789"/>
    </ligand>
</feature>
<keyword evidence="4 6" id="KW-0808">Transferase</keyword>
<accession>A0ABM9NDK5</accession>
<reference evidence="7 8" key="1">
    <citation type="submission" date="2024-02" db="EMBL/GenBank/DDBJ databases">
        <authorList>
            <person name="Nijsse B."/>
            <person name="Sprong H."/>
        </authorList>
    </citation>
    <scope>NUCLEOTIDE SEQUENCE [LARGE SCALE GENOMIC DNA]</scope>
    <source>
        <strain evidence="7">OB144</strain>
    </source>
</reference>
<feature type="binding site" evidence="6">
    <location>
        <begin position="33"/>
        <end position="35"/>
    </location>
    <ligand>
        <name>S-adenosyl-L-methionine</name>
        <dbReference type="ChEBI" id="CHEBI:59789"/>
    </ligand>
</feature>
<evidence type="ECO:0000256" key="1">
    <source>
        <dbReference type="ARBA" id="ARBA00010396"/>
    </source>
</evidence>
<dbReference type="HAMAP" id="MF_01007">
    <property type="entry name" value="16SrRNA_methyltr_H"/>
    <property type="match status" value="1"/>
</dbReference>
<dbReference type="SUPFAM" id="SSF53335">
    <property type="entry name" value="S-adenosyl-L-methionine-dependent methyltransferases"/>
    <property type="match status" value="1"/>
</dbReference>
<dbReference type="Gene3D" id="1.10.150.170">
    <property type="entry name" value="Putative methyltransferase TM0872, insert domain"/>
    <property type="match status" value="1"/>
</dbReference>
<dbReference type="PIRSF" id="PIRSF004486">
    <property type="entry name" value="MraW"/>
    <property type="match status" value="1"/>
</dbReference>
<dbReference type="Gene3D" id="3.40.50.150">
    <property type="entry name" value="Vaccinia Virus protein VP39"/>
    <property type="match status" value="1"/>
</dbReference>
<comment type="subcellular location">
    <subcellularLocation>
        <location evidence="6">Cytoplasm</location>
    </subcellularLocation>
</comment>
<dbReference type="EC" id="2.1.1.199" evidence="6"/>
<dbReference type="NCBIfam" id="TIGR00006">
    <property type="entry name" value="16S rRNA (cytosine(1402)-N(4))-methyltransferase RsmH"/>
    <property type="match status" value="1"/>
</dbReference>
<comment type="catalytic activity">
    <reaction evidence="6">
        <text>cytidine(1402) in 16S rRNA + S-adenosyl-L-methionine = N(4)-methylcytidine(1402) in 16S rRNA + S-adenosyl-L-homocysteine + H(+)</text>
        <dbReference type="Rhea" id="RHEA:42928"/>
        <dbReference type="Rhea" id="RHEA-COMP:10286"/>
        <dbReference type="Rhea" id="RHEA-COMP:10287"/>
        <dbReference type="ChEBI" id="CHEBI:15378"/>
        <dbReference type="ChEBI" id="CHEBI:57856"/>
        <dbReference type="ChEBI" id="CHEBI:59789"/>
        <dbReference type="ChEBI" id="CHEBI:74506"/>
        <dbReference type="ChEBI" id="CHEBI:82748"/>
        <dbReference type="EC" id="2.1.1.199"/>
    </reaction>
</comment>
<dbReference type="InterPro" id="IPR029063">
    <property type="entry name" value="SAM-dependent_MTases_sf"/>
</dbReference>
<organism evidence="7 8">
    <name type="scientific">Rickettsia helvetica</name>
    <dbReference type="NCBI Taxonomy" id="35789"/>
    <lineage>
        <taxon>Bacteria</taxon>
        <taxon>Pseudomonadati</taxon>
        <taxon>Pseudomonadota</taxon>
        <taxon>Alphaproteobacteria</taxon>
        <taxon>Rickettsiales</taxon>
        <taxon>Rickettsiaceae</taxon>
        <taxon>Rickettsieae</taxon>
        <taxon>Rickettsia</taxon>
        <taxon>spotted fever group</taxon>
    </lineage>
</organism>
<sequence length="307" mass="34810">MLQSHIPVMLNEMLANLAPKDGESYLDCTFGAGGYSKAILESCYCYVTSLDRDPHVIKKAEEIKQNYGERFDFIETNFADSFTKLKEKKVDGIVLDLGVSSMQLDIADRGFSFLHDGPLDMRMSGQGLSAEEFVNMAEEKELADVIYKYGDESFSRRIAKRIVEYRKTARIDSTSKLAEIVRSSIGFRKSKIDPATKTFQAIRIYINDELGELERFLANVKNILKKDGRLVVVSFHSLEDRIVKNFFKENSEKPIARSKYAKDDMAIDPNKWLKIITNKALASSDKEVGLNIRARSAKLRAAKAIYE</sequence>
<comment type="similarity">
    <text evidence="1 6">Belongs to the methyltransferase superfamily. RsmH family.</text>
</comment>
<keyword evidence="2 6" id="KW-0698">rRNA processing</keyword>
<evidence type="ECO:0000256" key="2">
    <source>
        <dbReference type="ARBA" id="ARBA00022552"/>
    </source>
</evidence>
<dbReference type="InterPro" id="IPR002903">
    <property type="entry name" value="RsmH"/>
</dbReference>
<dbReference type="Pfam" id="PF01795">
    <property type="entry name" value="Methyltransf_5"/>
    <property type="match status" value="1"/>
</dbReference>
<dbReference type="PANTHER" id="PTHR11265">
    <property type="entry name" value="S-ADENOSYL-METHYLTRANSFERASE MRAW"/>
    <property type="match status" value="1"/>
</dbReference>
<evidence type="ECO:0000256" key="3">
    <source>
        <dbReference type="ARBA" id="ARBA00022603"/>
    </source>
</evidence>
<evidence type="ECO:0000256" key="6">
    <source>
        <dbReference type="HAMAP-Rule" id="MF_01007"/>
    </source>
</evidence>
<keyword evidence="5 6" id="KW-0949">S-adenosyl-L-methionine</keyword>
<gene>
    <name evidence="6 7" type="primary">rsmH</name>
    <name evidence="7" type="ORF">OB144RH_07765</name>
</gene>
<dbReference type="Proteomes" id="UP001642485">
    <property type="component" value="Chromosome"/>
</dbReference>
<evidence type="ECO:0000256" key="5">
    <source>
        <dbReference type="ARBA" id="ARBA00022691"/>
    </source>
</evidence>
<keyword evidence="8" id="KW-1185">Reference proteome</keyword>
<keyword evidence="6" id="KW-0963">Cytoplasm</keyword>
<protein>
    <recommendedName>
        <fullName evidence="6">Ribosomal RNA small subunit methyltransferase H</fullName>
        <ecNumber evidence="6">2.1.1.199</ecNumber>
    </recommendedName>
    <alternativeName>
        <fullName evidence="6">16S rRNA m(4)C1402 methyltransferase</fullName>
    </alternativeName>
    <alternativeName>
        <fullName evidence="6">rRNA (cytosine-N(4)-)-methyltransferase RsmH</fullName>
    </alternativeName>
</protein>
<dbReference type="RefSeq" id="WP_355404504.1">
    <property type="nucleotide sequence ID" value="NZ_OY974080.1"/>
</dbReference>
<feature type="binding site" evidence="6">
    <location>
        <position position="103"/>
    </location>
    <ligand>
        <name>S-adenosyl-L-methionine</name>
        <dbReference type="ChEBI" id="CHEBI:59789"/>
    </ligand>
</feature>
<dbReference type="SUPFAM" id="SSF81799">
    <property type="entry name" value="Putative methyltransferase TM0872, insert domain"/>
    <property type="match status" value="1"/>
</dbReference>
<name>A0ABM9NDK5_RICHE</name>
<proteinExistence type="inferred from homology"/>
<evidence type="ECO:0000313" key="8">
    <source>
        <dbReference type="Proteomes" id="UP001642485"/>
    </source>
</evidence>
<dbReference type="EMBL" id="OZ018776">
    <property type="protein sequence ID" value="CAK9121667.1"/>
    <property type="molecule type" value="Genomic_DNA"/>
</dbReference>
<evidence type="ECO:0000256" key="4">
    <source>
        <dbReference type="ARBA" id="ARBA00022679"/>
    </source>
</evidence>
<dbReference type="GO" id="GO:0032259">
    <property type="term" value="P:methylation"/>
    <property type="evidence" value="ECO:0007669"/>
    <property type="project" value="UniProtKB-KW"/>
</dbReference>
<dbReference type="InterPro" id="IPR023397">
    <property type="entry name" value="SAM-dep_MeTrfase_MraW_recog"/>
</dbReference>
<comment type="function">
    <text evidence="6">Specifically methylates the N4 position of cytidine in position 1402 (C1402) of 16S rRNA.</text>
</comment>